<reference evidence="1" key="1">
    <citation type="submission" date="2020-07" db="EMBL/GenBank/DDBJ databases">
        <title>Multicomponent nature underlies the extraordinary mechanical properties of spider dragline silk.</title>
        <authorList>
            <person name="Kono N."/>
            <person name="Nakamura H."/>
            <person name="Mori M."/>
            <person name="Yoshida Y."/>
            <person name="Ohtoshi R."/>
            <person name="Malay A.D."/>
            <person name="Moran D.A.P."/>
            <person name="Tomita M."/>
            <person name="Numata K."/>
            <person name="Arakawa K."/>
        </authorList>
    </citation>
    <scope>NUCLEOTIDE SEQUENCE</scope>
</reference>
<comment type="caution">
    <text evidence="1">The sequence shown here is derived from an EMBL/GenBank/DDBJ whole genome shotgun (WGS) entry which is preliminary data.</text>
</comment>
<name>A0A8X6IM20_TRICU</name>
<evidence type="ECO:0000313" key="2">
    <source>
        <dbReference type="Proteomes" id="UP000887116"/>
    </source>
</evidence>
<sequence>MYENKDWKGWEADSKVRKTYQLSDISARELDRKEVSDFEWIKFIHHLVEGPQGDQGSKTWTMTTQLMQPHALIKMFEEMLTLGQRIAIASWKLYDKTYEKVRQLADGKQPPTIVNIRSIPI</sequence>
<dbReference type="Proteomes" id="UP000887116">
    <property type="component" value="Unassembled WGS sequence"/>
</dbReference>
<dbReference type="AlphaFoldDB" id="A0A8X6IM20"/>
<protein>
    <submittedName>
        <fullName evidence="1">Uncharacterized protein</fullName>
    </submittedName>
</protein>
<proteinExistence type="predicted"/>
<dbReference type="EMBL" id="BMAO01035980">
    <property type="protein sequence ID" value="GFR07320.1"/>
    <property type="molecule type" value="Genomic_DNA"/>
</dbReference>
<keyword evidence="2" id="KW-1185">Reference proteome</keyword>
<accession>A0A8X6IM20</accession>
<gene>
    <name evidence="1" type="ORF">TNCT_88121</name>
</gene>
<organism evidence="1 2">
    <name type="scientific">Trichonephila clavata</name>
    <name type="common">Joro spider</name>
    <name type="synonym">Nephila clavata</name>
    <dbReference type="NCBI Taxonomy" id="2740835"/>
    <lineage>
        <taxon>Eukaryota</taxon>
        <taxon>Metazoa</taxon>
        <taxon>Ecdysozoa</taxon>
        <taxon>Arthropoda</taxon>
        <taxon>Chelicerata</taxon>
        <taxon>Arachnida</taxon>
        <taxon>Araneae</taxon>
        <taxon>Araneomorphae</taxon>
        <taxon>Entelegynae</taxon>
        <taxon>Araneoidea</taxon>
        <taxon>Nephilidae</taxon>
        <taxon>Trichonephila</taxon>
    </lineage>
</organism>
<evidence type="ECO:0000313" key="1">
    <source>
        <dbReference type="EMBL" id="GFR07320.1"/>
    </source>
</evidence>